<feature type="region of interest" description="Disordered" evidence="1">
    <location>
        <begin position="278"/>
        <end position="307"/>
    </location>
</feature>
<dbReference type="AlphaFoldDB" id="A0A1R2C7V0"/>
<keyword evidence="3" id="KW-1185">Reference proteome</keyword>
<dbReference type="SMART" id="SM00015">
    <property type="entry name" value="IQ"/>
    <property type="match status" value="2"/>
</dbReference>
<dbReference type="Gene3D" id="1.20.5.190">
    <property type="match status" value="1"/>
</dbReference>
<dbReference type="Proteomes" id="UP000187209">
    <property type="component" value="Unassembled WGS sequence"/>
</dbReference>
<reference evidence="2 3" key="1">
    <citation type="submission" date="2016-11" db="EMBL/GenBank/DDBJ databases">
        <title>The macronuclear genome of Stentor coeruleus: a giant cell with tiny introns.</title>
        <authorList>
            <person name="Slabodnick M."/>
            <person name="Ruby J.G."/>
            <person name="Reiff S.B."/>
            <person name="Swart E.C."/>
            <person name="Gosai S."/>
            <person name="Prabakaran S."/>
            <person name="Witkowska E."/>
            <person name="Larue G.E."/>
            <person name="Fisher S."/>
            <person name="Freeman R.M."/>
            <person name="Gunawardena J."/>
            <person name="Chu W."/>
            <person name="Stover N.A."/>
            <person name="Gregory B.D."/>
            <person name="Nowacki M."/>
            <person name="Derisi J."/>
            <person name="Roy S.W."/>
            <person name="Marshall W.F."/>
            <person name="Sood P."/>
        </authorList>
    </citation>
    <scope>NUCLEOTIDE SEQUENCE [LARGE SCALE GENOMIC DNA]</scope>
    <source>
        <strain evidence="2">WM001</strain>
    </source>
</reference>
<name>A0A1R2C7V0_9CILI</name>
<sequence length="565" mass="66164">MASEQESPFLYKHRKTKTQIAQQAYYLYNDNSLNKGTLLKEKQGIEMKQLFIKQTLLDKQASVRNNAISKRKMQETWDGIVQDKIAEYKANYAKENKAATVIQKYIRGHLLRMAVEQDFIDLIEIKCDKLIKESTAQALEIMLNLGVILVPATTAIQKAFRRYLIKKKISRLQKCYENYLYEKAEEAARMAKVSMRIIINYRILKELRFYQYRKRRLVQIKERLAILKIKEFWKSKKLSFRIIREKILRLKRRQAALLNKEAYTKYLNSLGGKLEKKPAHKLSIGSEDDKRSGSESPPRQIEDNMPGNTMDEEEFLEAQQIKELIQKKIQDKVEKGKRSYGINENKQIMVLPIMQEKALKESPSSDNRLMDVTSSVFAKGRSITREKGRVGRTTIISPPPNYEHKKMFEKVQAPHMRDLFTPQPDMPYINPPKNLDYAEFMAPTKSFTSKKYKIYSNASYKKKELKNLPVGSNLITSTITYSMKQQQKRTLNKKKHLSFSGEREKYIPSISNSSYSPIPWKPLPLNRNILMTTQYGKKFSKESDFYRYSIINFNKRALTPDLSRF</sequence>
<dbReference type="Pfam" id="PF00612">
    <property type="entry name" value="IQ"/>
    <property type="match status" value="2"/>
</dbReference>
<comment type="caution">
    <text evidence="2">The sequence shown here is derived from an EMBL/GenBank/DDBJ whole genome shotgun (WGS) entry which is preliminary data.</text>
</comment>
<accession>A0A1R2C7V0</accession>
<proteinExistence type="predicted"/>
<protein>
    <submittedName>
        <fullName evidence="2">Uncharacterized protein</fullName>
    </submittedName>
</protein>
<dbReference type="EMBL" id="MPUH01000250">
    <property type="protein sequence ID" value="OMJ85040.1"/>
    <property type="molecule type" value="Genomic_DNA"/>
</dbReference>
<evidence type="ECO:0000256" key="1">
    <source>
        <dbReference type="SAM" id="MobiDB-lite"/>
    </source>
</evidence>
<evidence type="ECO:0000313" key="2">
    <source>
        <dbReference type="EMBL" id="OMJ85040.1"/>
    </source>
</evidence>
<gene>
    <name evidence="2" type="ORF">SteCoe_13762</name>
</gene>
<dbReference type="InterPro" id="IPR000048">
    <property type="entry name" value="IQ_motif_EF-hand-BS"/>
</dbReference>
<evidence type="ECO:0000313" key="3">
    <source>
        <dbReference type="Proteomes" id="UP000187209"/>
    </source>
</evidence>
<dbReference type="PROSITE" id="PS50096">
    <property type="entry name" value="IQ"/>
    <property type="match status" value="2"/>
</dbReference>
<organism evidence="2 3">
    <name type="scientific">Stentor coeruleus</name>
    <dbReference type="NCBI Taxonomy" id="5963"/>
    <lineage>
        <taxon>Eukaryota</taxon>
        <taxon>Sar</taxon>
        <taxon>Alveolata</taxon>
        <taxon>Ciliophora</taxon>
        <taxon>Postciliodesmatophora</taxon>
        <taxon>Heterotrichea</taxon>
        <taxon>Heterotrichida</taxon>
        <taxon>Stentoridae</taxon>
        <taxon>Stentor</taxon>
    </lineage>
</organism>